<evidence type="ECO:0000256" key="3">
    <source>
        <dbReference type="SAM" id="MobiDB-lite"/>
    </source>
</evidence>
<keyword evidence="2" id="KW-0677">Repeat</keyword>
<comment type="similarity">
    <text evidence="1">Belongs to the WSCD family.</text>
</comment>
<dbReference type="Proteomes" id="UP000472266">
    <property type="component" value="Chromosome 12"/>
</dbReference>
<evidence type="ECO:0000313" key="6">
    <source>
        <dbReference type="Proteomes" id="UP000472266"/>
    </source>
</evidence>
<feature type="domain" description="WSC" evidence="4">
    <location>
        <begin position="125"/>
        <end position="217"/>
    </location>
</feature>
<dbReference type="PANTHER" id="PTHR45964">
    <property type="entry name" value="WSCD FAMILY MEMBER CG9164"/>
    <property type="match status" value="1"/>
</dbReference>
<evidence type="ECO:0000256" key="2">
    <source>
        <dbReference type="ARBA" id="ARBA00022737"/>
    </source>
</evidence>
<sequence length="563" mass="64223">MAKFLVKLQRYFRRKPVRFFTLLALYLAAGSLVFLHSGFAGESTVTGNQRGAGTGEGPGLPYLGVMQLSRGFKAAVTMPERGRRHGPWFKSTSKEPVERSKAGDYGSTRSRVLRSRSGREKEEDRARYIGCYVDNTRRRTLRGMSFFDYKKMTVFRCQDNCAERGYLYAGLEFGAECYCGHKIQASNTSESECNMECKGERSNTCGGVNRLSIYRLELAQESARRYGSAIFRGCFRQPDNVSIALPVSQLMLNMSVDKCVDFCTEKEYPLSALAGTLCRCGFPTTLFTLHEREDEQLCAQRCAGEEFESCGTSEYLLVYQTQVQDNRCMDRRFLPTRAKQLVALASFPGAGNTWARHLIELATGFYTGSYYFDGSLYNKGFKGERDHWRSGRTICIKTHESGQKEIESFDSAILLIRNPYKALMAEFNRKYGGHIGFAAHAHWKGKEWPEFVANYAPWWATHTLDWLRYGKKVLVVHFEDLKRDLFVQLQRMVGLLGITACEDRLLCVEGQKDGNFKRSGLRKLEYDPYTPEMRKMISGYIRTVDTALKLRNLSGVPDDYYPR</sequence>
<reference evidence="5 6" key="1">
    <citation type="submission" date="2019-11" db="EMBL/GenBank/DDBJ databases">
        <title>Strigops habroptila (kakapo) genome, bStrHab1, primary haplotype, v2.</title>
        <authorList>
            <person name="Jarvis E.D."/>
            <person name="Howard J."/>
            <person name="Rhie A."/>
            <person name="Phillippy A."/>
            <person name="Korlach J."/>
            <person name="Digby A."/>
            <person name="Iorns D."/>
            <person name="Eason D."/>
            <person name="Robertson B."/>
            <person name="Raemaekers T."/>
            <person name="Howe K."/>
            <person name="Lewin H."/>
            <person name="Damas J."/>
            <person name="Hastie A."/>
            <person name="Tracey A."/>
            <person name="Chow W."/>
            <person name="Fedrigo O."/>
        </authorList>
    </citation>
    <scope>NUCLEOTIDE SEQUENCE [LARGE SCALE GENOMIC DNA]</scope>
</reference>
<dbReference type="Pfam" id="PF01822">
    <property type="entry name" value="WSC"/>
    <property type="match status" value="2"/>
</dbReference>
<organism evidence="5 6">
    <name type="scientific">Strigops habroptila</name>
    <name type="common">Kakapo</name>
    <dbReference type="NCBI Taxonomy" id="2489341"/>
    <lineage>
        <taxon>Eukaryota</taxon>
        <taxon>Metazoa</taxon>
        <taxon>Chordata</taxon>
        <taxon>Craniata</taxon>
        <taxon>Vertebrata</taxon>
        <taxon>Euteleostomi</taxon>
        <taxon>Archelosauria</taxon>
        <taxon>Archosauria</taxon>
        <taxon>Dinosauria</taxon>
        <taxon>Saurischia</taxon>
        <taxon>Theropoda</taxon>
        <taxon>Coelurosauria</taxon>
        <taxon>Aves</taxon>
        <taxon>Neognathae</taxon>
        <taxon>Neoaves</taxon>
        <taxon>Telluraves</taxon>
        <taxon>Australaves</taxon>
        <taxon>Psittaciformes</taxon>
        <taxon>Psittacidae</taxon>
        <taxon>Strigops</taxon>
    </lineage>
</organism>
<dbReference type="InterPro" id="IPR002889">
    <property type="entry name" value="WSC_carb-bd"/>
</dbReference>
<dbReference type="OrthoDB" id="5985073at2759"/>
<reference evidence="5" key="2">
    <citation type="submission" date="2025-08" db="UniProtKB">
        <authorList>
            <consortium name="Ensembl"/>
        </authorList>
    </citation>
    <scope>IDENTIFICATION</scope>
</reference>
<evidence type="ECO:0000313" key="5">
    <source>
        <dbReference type="Ensembl" id="ENSSHBP00005008854.1"/>
    </source>
</evidence>
<dbReference type="CTD" id="9671"/>
<evidence type="ECO:0000256" key="1">
    <source>
        <dbReference type="ARBA" id="ARBA00010236"/>
    </source>
</evidence>
<dbReference type="PANTHER" id="PTHR45964:SF7">
    <property type="entry name" value="SIALATE:O-SULFOTRANSFERASE 2"/>
    <property type="match status" value="1"/>
</dbReference>
<gene>
    <name evidence="5" type="primary">WSCD2</name>
</gene>
<dbReference type="InterPro" id="IPR051589">
    <property type="entry name" value="Sialate-O-sulfotransferase"/>
</dbReference>
<evidence type="ECO:0000259" key="4">
    <source>
        <dbReference type="PROSITE" id="PS51212"/>
    </source>
</evidence>
<dbReference type="SUPFAM" id="SSF52540">
    <property type="entry name" value="P-loop containing nucleoside triphosphate hydrolases"/>
    <property type="match status" value="1"/>
</dbReference>
<name>A0A672U5P7_STRHB</name>
<dbReference type="SMART" id="SM00321">
    <property type="entry name" value="WSC"/>
    <property type="match status" value="2"/>
</dbReference>
<dbReference type="GO" id="GO:0000139">
    <property type="term" value="C:Golgi membrane"/>
    <property type="evidence" value="ECO:0007669"/>
    <property type="project" value="Ensembl"/>
</dbReference>
<dbReference type="AlphaFoldDB" id="A0A672U5P7"/>
<dbReference type="OMA" id="ERSNTCG"/>
<proteinExistence type="inferred from homology"/>
<dbReference type="GeneTree" id="ENSGT00940000159434"/>
<reference evidence="5" key="3">
    <citation type="submission" date="2025-09" db="UniProtKB">
        <authorList>
            <consortium name="Ensembl"/>
        </authorList>
    </citation>
    <scope>IDENTIFICATION</scope>
</reference>
<dbReference type="PROSITE" id="PS51212">
    <property type="entry name" value="WSC"/>
    <property type="match status" value="2"/>
</dbReference>
<dbReference type="Gene3D" id="3.40.50.300">
    <property type="entry name" value="P-loop containing nucleotide triphosphate hydrolases"/>
    <property type="match status" value="1"/>
</dbReference>
<dbReference type="GO" id="GO:0008146">
    <property type="term" value="F:sulfotransferase activity"/>
    <property type="evidence" value="ECO:0007669"/>
    <property type="project" value="Ensembl"/>
</dbReference>
<accession>A0A672U5P7</accession>
<feature type="region of interest" description="Disordered" evidence="3">
    <location>
        <begin position="83"/>
        <end position="119"/>
    </location>
</feature>
<dbReference type="RefSeq" id="XP_030357806.1">
    <property type="nucleotide sequence ID" value="XM_030501946.1"/>
</dbReference>
<dbReference type="InterPro" id="IPR027417">
    <property type="entry name" value="P-loop_NTPase"/>
</dbReference>
<feature type="domain" description="WSC" evidence="4">
    <location>
        <begin position="228"/>
        <end position="322"/>
    </location>
</feature>
<dbReference type="InParanoid" id="A0A672U5P7"/>
<keyword evidence="6" id="KW-1185">Reference proteome</keyword>
<feature type="compositionally biased region" description="Basic and acidic residues" evidence="3">
    <location>
        <begin position="92"/>
        <end position="102"/>
    </location>
</feature>
<dbReference type="Ensembl" id="ENSSHBT00005010664.1">
    <property type="protein sequence ID" value="ENSSHBP00005008854.1"/>
    <property type="gene ID" value="ENSSHBG00005007724.1"/>
</dbReference>
<dbReference type="GeneID" id="115614711"/>
<protein>
    <submittedName>
        <fullName evidence="5">WSC domain containing 2</fullName>
    </submittedName>
</protein>
<dbReference type="KEGG" id="shab:115614711"/>